<organism evidence="2 3">
    <name type="scientific">Pestalotiopsis fici (strain W106-1 / CGMCC3.15140)</name>
    <dbReference type="NCBI Taxonomy" id="1229662"/>
    <lineage>
        <taxon>Eukaryota</taxon>
        <taxon>Fungi</taxon>
        <taxon>Dikarya</taxon>
        <taxon>Ascomycota</taxon>
        <taxon>Pezizomycotina</taxon>
        <taxon>Sordariomycetes</taxon>
        <taxon>Xylariomycetidae</taxon>
        <taxon>Amphisphaeriales</taxon>
        <taxon>Sporocadaceae</taxon>
        <taxon>Pestalotiopsis</taxon>
    </lineage>
</organism>
<feature type="signal peptide" evidence="1">
    <location>
        <begin position="1"/>
        <end position="19"/>
    </location>
</feature>
<feature type="chain" id="PRO_5004835852" description="RxLR effector protein" evidence="1">
    <location>
        <begin position="20"/>
        <end position="110"/>
    </location>
</feature>
<evidence type="ECO:0000256" key="1">
    <source>
        <dbReference type="SAM" id="SignalP"/>
    </source>
</evidence>
<keyword evidence="3" id="KW-1185">Reference proteome</keyword>
<reference evidence="3" key="1">
    <citation type="journal article" date="2015" name="BMC Genomics">
        <title>Genomic and transcriptomic analysis of the endophytic fungus Pestalotiopsis fici reveals its lifestyle and high potential for synthesis of natural products.</title>
        <authorList>
            <person name="Wang X."/>
            <person name="Zhang X."/>
            <person name="Liu L."/>
            <person name="Xiang M."/>
            <person name="Wang W."/>
            <person name="Sun X."/>
            <person name="Che Y."/>
            <person name="Guo L."/>
            <person name="Liu G."/>
            <person name="Guo L."/>
            <person name="Wang C."/>
            <person name="Yin W.B."/>
            <person name="Stadler M."/>
            <person name="Zhang X."/>
            <person name="Liu X."/>
        </authorList>
    </citation>
    <scope>NUCLEOTIDE SEQUENCE [LARGE SCALE GENOMIC DNA]</scope>
    <source>
        <strain evidence="3">W106-1 / CGMCC3.15140</strain>
    </source>
</reference>
<dbReference type="GeneID" id="19268688"/>
<keyword evidence="1" id="KW-0732">Signal</keyword>
<dbReference type="EMBL" id="KI912110">
    <property type="protein sequence ID" value="ETS85650.1"/>
    <property type="molecule type" value="Genomic_DNA"/>
</dbReference>
<dbReference type="InParanoid" id="W3XI06"/>
<evidence type="ECO:0000313" key="3">
    <source>
        <dbReference type="Proteomes" id="UP000030651"/>
    </source>
</evidence>
<sequence length="110" mass="12460">MKLNLLNLAFAVLAAPAATMPVEHSTKPGEVLADKFLLGSSYKREEPSSKVDVKRNNEVDADEYDLRSAWAKRNNEVDADEYDLRSAWAKRNNEVDADEYDLRSAWAKKD</sequence>
<name>W3XI06_PESFW</name>
<evidence type="ECO:0008006" key="4">
    <source>
        <dbReference type="Google" id="ProtNLM"/>
    </source>
</evidence>
<dbReference type="RefSeq" id="XP_007830447.1">
    <property type="nucleotide sequence ID" value="XM_007832256.1"/>
</dbReference>
<dbReference type="HOGENOM" id="CLU_2171917_0_0_1"/>
<proteinExistence type="predicted"/>
<dbReference type="AlphaFoldDB" id="W3XI06"/>
<protein>
    <recommendedName>
        <fullName evidence="4">RxLR effector protein</fullName>
    </recommendedName>
</protein>
<dbReference type="KEGG" id="pfy:PFICI_03675"/>
<accession>W3XI06</accession>
<dbReference type="Proteomes" id="UP000030651">
    <property type="component" value="Unassembled WGS sequence"/>
</dbReference>
<evidence type="ECO:0000313" key="2">
    <source>
        <dbReference type="EMBL" id="ETS85650.1"/>
    </source>
</evidence>
<gene>
    <name evidence="2" type="ORF">PFICI_03675</name>
</gene>